<evidence type="ECO:0000313" key="2">
    <source>
        <dbReference type="EMBL" id="GHA09243.1"/>
    </source>
</evidence>
<evidence type="ECO:0000313" key="3">
    <source>
        <dbReference type="Proteomes" id="UP000653644"/>
    </source>
</evidence>
<feature type="transmembrane region" description="Helical" evidence="1">
    <location>
        <begin position="83"/>
        <end position="106"/>
    </location>
</feature>
<organism evidence="2 3">
    <name type="scientific">Streptomyces canarius</name>
    <dbReference type="NCBI Taxonomy" id="285453"/>
    <lineage>
        <taxon>Bacteria</taxon>
        <taxon>Bacillati</taxon>
        <taxon>Actinomycetota</taxon>
        <taxon>Actinomycetes</taxon>
        <taxon>Kitasatosporales</taxon>
        <taxon>Streptomycetaceae</taxon>
        <taxon>Streptomyces</taxon>
    </lineage>
</organism>
<accession>A0ABQ3CG98</accession>
<keyword evidence="1" id="KW-1133">Transmembrane helix</keyword>
<keyword evidence="1" id="KW-0472">Membrane</keyword>
<evidence type="ECO:0008006" key="4">
    <source>
        <dbReference type="Google" id="ProtNLM"/>
    </source>
</evidence>
<comment type="caution">
    <text evidence="2">The sequence shown here is derived from an EMBL/GenBank/DDBJ whole genome shotgun (WGS) entry which is preliminary data.</text>
</comment>
<keyword evidence="3" id="KW-1185">Reference proteome</keyword>
<evidence type="ECO:0000256" key="1">
    <source>
        <dbReference type="SAM" id="Phobius"/>
    </source>
</evidence>
<reference evidence="3" key="1">
    <citation type="journal article" date="2019" name="Int. J. Syst. Evol. Microbiol.">
        <title>The Global Catalogue of Microorganisms (GCM) 10K type strain sequencing project: providing services to taxonomists for standard genome sequencing and annotation.</title>
        <authorList>
            <consortium name="The Broad Institute Genomics Platform"/>
            <consortium name="The Broad Institute Genome Sequencing Center for Infectious Disease"/>
            <person name="Wu L."/>
            <person name="Ma J."/>
        </authorList>
    </citation>
    <scope>NUCLEOTIDE SEQUENCE [LARGE SCALE GENOMIC DNA]</scope>
    <source>
        <strain evidence="3">JCM 4733</strain>
    </source>
</reference>
<dbReference type="Proteomes" id="UP000653644">
    <property type="component" value="Unassembled WGS sequence"/>
</dbReference>
<sequence length="107" mass="11618">MTAQPPPESGVYISPVQMYQEVQHVSRLVSRVDGKLDGILADNREIKGDVSDHEARLRALELGETPRQQRDEVRLASLESGRWPLPALGALTGLAGVATGVAALFMR</sequence>
<keyword evidence="1" id="KW-0812">Transmembrane</keyword>
<name>A0ABQ3CG98_9ACTN</name>
<proteinExistence type="predicted"/>
<dbReference type="EMBL" id="BMVN01000003">
    <property type="protein sequence ID" value="GHA09243.1"/>
    <property type="molecule type" value="Genomic_DNA"/>
</dbReference>
<protein>
    <recommendedName>
        <fullName evidence="4">DUF3618 domain-containing protein</fullName>
    </recommendedName>
</protein>
<gene>
    <name evidence="2" type="ORF">GCM10010345_12120</name>
</gene>
<dbReference type="RefSeq" id="WP_189882990.1">
    <property type="nucleotide sequence ID" value="NZ_BMVN01000003.1"/>
</dbReference>